<proteinExistence type="predicted"/>
<gene>
    <name evidence="2" type="ORF">N0V91_010648</name>
</gene>
<dbReference type="Proteomes" id="UP001140510">
    <property type="component" value="Unassembled WGS sequence"/>
</dbReference>
<dbReference type="EMBL" id="JAPEVA010000147">
    <property type="protein sequence ID" value="KAJ4395742.1"/>
    <property type="molecule type" value="Genomic_DNA"/>
</dbReference>
<evidence type="ECO:0000259" key="1">
    <source>
        <dbReference type="PROSITE" id="PS50181"/>
    </source>
</evidence>
<sequence length="485" mass="55963">MDPTITLDTLPEELILAILSQIHTLSTLANLALTNRRLHRLSLPPLYHTFPGRHSELFLRTISRSPYLAAYTEIAIWQREPRTLSHISTLEKQHIIKRLNELCVPHGTDLAAQFAKFGKSEEYWYFEILLLFCPNAEEVRVQESWLWDDHHYWFKSLSPFFNPLCVSKLRTVCIEGPMRIENIVPLLTIPTLRVLEVRQVTVMRREGYRVFQWSVWPVSRILPSRSSDLEVLTLRESYIDLELLIPTLERIKGLKRFTYEHMPNDLADETVQVHHLNTRALAECLSMHAASLECIRVRDTESLDWMLMAEYLFGHAPPDSNTQQTFPNLKTIDIGPAGIQGSPRSQFSSLLIEDIKPQMFPESLETLRIQPAFHIAGDSRPGGANAWALQNMRCEVDFDHLLRAQACNFAHENRRLKVQLVEWNPLLGWFPGNLPVLQQYFADVGLRLESITGEVFDFYDAEPLIMDEESEEGWVVVTDLLLATK</sequence>
<dbReference type="PROSITE" id="PS50181">
    <property type="entry name" value="FBOX"/>
    <property type="match status" value="1"/>
</dbReference>
<accession>A0A9W8Z335</accession>
<evidence type="ECO:0000313" key="3">
    <source>
        <dbReference type="Proteomes" id="UP001140510"/>
    </source>
</evidence>
<organism evidence="2 3">
    <name type="scientific">Didymella pomorum</name>
    <dbReference type="NCBI Taxonomy" id="749634"/>
    <lineage>
        <taxon>Eukaryota</taxon>
        <taxon>Fungi</taxon>
        <taxon>Dikarya</taxon>
        <taxon>Ascomycota</taxon>
        <taxon>Pezizomycotina</taxon>
        <taxon>Dothideomycetes</taxon>
        <taxon>Pleosporomycetidae</taxon>
        <taxon>Pleosporales</taxon>
        <taxon>Pleosporineae</taxon>
        <taxon>Didymellaceae</taxon>
        <taxon>Didymella</taxon>
    </lineage>
</organism>
<protein>
    <recommendedName>
        <fullName evidence="1">F-box domain-containing protein</fullName>
    </recommendedName>
</protein>
<evidence type="ECO:0000313" key="2">
    <source>
        <dbReference type="EMBL" id="KAJ4395742.1"/>
    </source>
</evidence>
<name>A0A9W8Z335_9PLEO</name>
<feature type="domain" description="F-box" evidence="1">
    <location>
        <begin position="4"/>
        <end position="41"/>
    </location>
</feature>
<keyword evidence="3" id="KW-1185">Reference proteome</keyword>
<reference evidence="2" key="1">
    <citation type="submission" date="2022-10" db="EMBL/GenBank/DDBJ databases">
        <title>Tapping the CABI collections for fungal endophytes: first genome assemblies for Collariella, Neodidymelliopsis, Ascochyta clinopodiicola, Didymella pomorum, Didymosphaeria variabile, Neocosmospora piperis and Neocucurbitaria cava.</title>
        <authorList>
            <person name="Hill R."/>
        </authorList>
    </citation>
    <scope>NUCLEOTIDE SEQUENCE</scope>
    <source>
        <strain evidence="2">IMI 355091</strain>
    </source>
</reference>
<dbReference type="OrthoDB" id="3660227at2759"/>
<dbReference type="AlphaFoldDB" id="A0A9W8Z335"/>
<dbReference type="Pfam" id="PF12937">
    <property type="entry name" value="F-box-like"/>
    <property type="match status" value="1"/>
</dbReference>
<dbReference type="InterPro" id="IPR001810">
    <property type="entry name" value="F-box_dom"/>
</dbReference>
<comment type="caution">
    <text evidence="2">The sequence shown here is derived from an EMBL/GenBank/DDBJ whole genome shotgun (WGS) entry which is preliminary data.</text>
</comment>